<protein>
    <submittedName>
        <fullName evidence="2">DUF5615 family PIN-like protein</fullName>
    </submittedName>
</protein>
<dbReference type="RefSeq" id="WP_377280355.1">
    <property type="nucleotide sequence ID" value="NZ_JBHRSI010000001.1"/>
</dbReference>
<dbReference type="Pfam" id="PF01927">
    <property type="entry name" value="Mut7-C"/>
    <property type="match status" value="1"/>
</dbReference>
<reference evidence="3" key="1">
    <citation type="journal article" date="2019" name="Int. J. Syst. Evol. Microbiol.">
        <title>The Global Catalogue of Microorganisms (GCM) 10K type strain sequencing project: providing services to taxonomists for standard genome sequencing and annotation.</title>
        <authorList>
            <consortium name="The Broad Institute Genomics Platform"/>
            <consortium name="The Broad Institute Genome Sequencing Center for Infectious Disease"/>
            <person name="Wu L."/>
            <person name="Ma J."/>
        </authorList>
    </citation>
    <scope>NUCLEOTIDE SEQUENCE [LARGE SCALE GENOMIC DNA]</scope>
    <source>
        <strain evidence="3">DFY28</strain>
    </source>
</reference>
<organism evidence="2 3">
    <name type="scientific">Phenylobacterium terrae</name>
    <dbReference type="NCBI Taxonomy" id="2665495"/>
    <lineage>
        <taxon>Bacteria</taxon>
        <taxon>Pseudomonadati</taxon>
        <taxon>Pseudomonadota</taxon>
        <taxon>Alphaproteobacteria</taxon>
        <taxon>Caulobacterales</taxon>
        <taxon>Caulobacteraceae</taxon>
        <taxon>Phenylobacterium</taxon>
    </lineage>
</organism>
<dbReference type="InterPro" id="IPR002782">
    <property type="entry name" value="Mut7-C_RNAse_dom"/>
</dbReference>
<gene>
    <name evidence="2" type="ORF">ACFSC0_04240</name>
</gene>
<accession>A0ABW4MX99</accession>
<dbReference type="PANTHER" id="PTHR39081">
    <property type="entry name" value="MUT7-C DOMAIN-CONTAINING PROTEIN"/>
    <property type="match status" value="1"/>
</dbReference>
<evidence type="ECO:0000259" key="1">
    <source>
        <dbReference type="Pfam" id="PF01927"/>
    </source>
</evidence>
<dbReference type="Proteomes" id="UP001597237">
    <property type="component" value="Unassembled WGS sequence"/>
</dbReference>
<evidence type="ECO:0000313" key="2">
    <source>
        <dbReference type="EMBL" id="MFD1782594.1"/>
    </source>
</evidence>
<feature type="domain" description="Mut7-C RNAse" evidence="1">
    <location>
        <begin position="1"/>
        <end position="143"/>
    </location>
</feature>
<keyword evidence="3" id="KW-1185">Reference proteome</keyword>
<dbReference type="PANTHER" id="PTHR39081:SF1">
    <property type="entry name" value="MUT7-C RNASE DOMAIN-CONTAINING PROTEIN"/>
    <property type="match status" value="1"/>
</dbReference>
<evidence type="ECO:0000313" key="3">
    <source>
        <dbReference type="Proteomes" id="UP001597237"/>
    </source>
</evidence>
<dbReference type="EMBL" id="JBHUEY010000001">
    <property type="protein sequence ID" value="MFD1782594.1"/>
    <property type="molecule type" value="Genomic_DNA"/>
</dbReference>
<proteinExistence type="predicted"/>
<name>A0ABW4MX99_9CAUL</name>
<comment type="caution">
    <text evidence="2">The sequence shown here is derived from an EMBL/GenBank/DDBJ whole genome shotgun (WGS) entry which is preliminary data.</text>
</comment>
<sequence>MRFLCDEMLVRLARLLRAAGYDTVLAEGGASDRALRDLAREEGRILVTRDRDLARLTAPGSVLITAPGVEAEARTLSAALPIDWSLAPFSRCVMDNTVLRDATADEIAQMPTESQAMAGPFRACPSCGRLYWPGSHVKRIAERLERLAGVERSGGSD</sequence>